<proteinExistence type="predicted"/>
<dbReference type="EMBL" id="CP029190">
    <property type="protein sequence ID" value="QES46574.1"/>
    <property type="molecule type" value="Genomic_DNA"/>
</dbReference>
<dbReference type="Proteomes" id="UP000325211">
    <property type="component" value="Chromosome"/>
</dbReference>
<protein>
    <submittedName>
        <fullName evidence="1">Uncharacterized protein</fullName>
    </submittedName>
</protein>
<accession>A0A5P2CUH3</accession>
<dbReference type="AlphaFoldDB" id="A0A5P2CUH3"/>
<sequence>MMASVSKETAFEAVARLYQGFMKLPFPPRLAGADRAGFDLVMLDSDTAAWVSIWIENGGELEARGRSGLLRCIARLDQVIPVLSETDHPEYWHHLHEMARLVADFPQADTK</sequence>
<evidence type="ECO:0000313" key="1">
    <source>
        <dbReference type="EMBL" id="QES46574.1"/>
    </source>
</evidence>
<name>A0A5P2CUH3_STRVZ</name>
<gene>
    <name evidence="1" type="ORF">DEJ50_00610</name>
</gene>
<evidence type="ECO:0000313" key="2">
    <source>
        <dbReference type="Proteomes" id="UP000325211"/>
    </source>
</evidence>
<organism evidence="1 2">
    <name type="scientific">Streptomyces venezuelae</name>
    <dbReference type="NCBI Taxonomy" id="54571"/>
    <lineage>
        <taxon>Bacteria</taxon>
        <taxon>Bacillati</taxon>
        <taxon>Actinomycetota</taxon>
        <taxon>Actinomycetes</taxon>
        <taxon>Kitasatosporales</taxon>
        <taxon>Streptomycetaceae</taxon>
        <taxon>Streptomyces</taxon>
    </lineage>
</organism>
<reference evidence="1 2" key="1">
    <citation type="submission" date="2018-05" db="EMBL/GenBank/DDBJ databases">
        <title>Streptomyces venezuelae.</title>
        <authorList>
            <person name="Kim W."/>
            <person name="Lee N."/>
            <person name="Cho B.-K."/>
        </authorList>
    </citation>
    <scope>NUCLEOTIDE SEQUENCE [LARGE SCALE GENOMIC DNA]</scope>
    <source>
        <strain evidence="1 2">ATCC 21782</strain>
    </source>
</reference>